<proteinExistence type="predicted"/>
<dbReference type="Proteomes" id="UP000674179">
    <property type="component" value="Chromosome 10"/>
</dbReference>
<organism evidence="1 2">
    <name type="scientific">Leishmania enriettii</name>
    <dbReference type="NCBI Taxonomy" id="5663"/>
    <lineage>
        <taxon>Eukaryota</taxon>
        <taxon>Discoba</taxon>
        <taxon>Euglenozoa</taxon>
        <taxon>Kinetoplastea</taxon>
        <taxon>Metakinetoplastina</taxon>
        <taxon>Trypanosomatida</taxon>
        <taxon>Trypanosomatidae</taxon>
        <taxon>Leishmaniinae</taxon>
        <taxon>Leishmania</taxon>
    </lineage>
</organism>
<gene>
    <name evidence="1" type="ORF">CUR178_07293</name>
</gene>
<accession>A0A836H1L6</accession>
<evidence type="ECO:0000313" key="2">
    <source>
        <dbReference type="Proteomes" id="UP000674179"/>
    </source>
</evidence>
<dbReference type="EMBL" id="JAFHKP010000010">
    <property type="protein sequence ID" value="KAG5484139.1"/>
    <property type="molecule type" value="Genomic_DNA"/>
</dbReference>
<sequence length="1064" mass="117083">MNLLSTIYSDGSYRFYCDTCPRFCVAAVATLVEDAKKVSQVLQELSPLISFVCTEKIAMKRSKRLAAPSDAYQLLRSNWCFKHQRSVFSCIMLVCFLDRIDAETSAATVAGELVKRLGVSVESIHCRVVFVPVSQSVGEDKVALRSNIEKSLRSLLGSRLAGCALEMSESGVWNGDAALHRLVSEIAVAFHKEEARRLCDRREMIKDDADQQHLPRLHFKIGWHYLVLHDFTGARVQMLLGLRKIKSLFPLFPPFQARLCGSIFLRHFLFCFSLSGGHLKRSSEVYEEIRGFTDWIGLAYGGSVKEECRTVVLVLTKVMEGEWLEYLARKTENLEVRECCDYLVAAAQALQDCDAFLPSRKEGGTVEAPPHIGGEELLGDHAPVLWKSLDKSALRGRITRLLAEAKTLGSSRETEVEYLGFLAGDKLVDGIPDAEAIEHIVLKANRTIVSWLAEVAWGAAGSWSVLSPQLTAALLLHGCVDAVAHAAQERYRLRMHELEGRLDNGVVLEYPKGMLQAPFTAVAYFDEERTKVVGSSARVAVTFFSTSSSCIKVDVHVLSFSSSSVAGTTETQLPFSPAQSVTLCAASPQEIVVEVPLTHSGEFVCTSLLADVHVGGVRVATRWRFPGRSSGAEGRRATGMRGAFSAKMLRQELQVSNLPTIFRVECPSLLEAVEGECAECDIVISCSVLGVRNGYMILPEEPRLFRAVSWSSANEPLVATESYGEVRFAVPDLAANESVHLLLSIACIRSAEFRLPIRFEYSTDRYGAINCCKTLHVSVDPPFNAEHLMIAGSLWDDAAAAMSVPSTSSTYMQHDKSVLVRAADIFSSPLVTNWKDDCALYFFTKEATAKEFVFHLDDIVTLSCTFRCTAKRGITVLHVDVVVSDDIDVLSCCCGDGGSFLEEGECVTMMTRFQAKRLGRLNPGFIRVYFASRCSATRLYSDVCIPTVHIAEVGVQVSANYPLVAPYGVPLALDVCIYNATGAPFIGELLLDSQADYFVCTATTRKSLQIGPAERNVTRCMLTPLRSGELRLPRFYVRCSATSRLVASADERHVVHVLPCSPQG</sequence>
<name>A0A836H1L6_LEIEN</name>
<protein>
    <submittedName>
        <fullName evidence="1">Uncharacterized protein</fullName>
    </submittedName>
</protein>
<dbReference type="AlphaFoldDB" id="A0A836H1L6"/>
<dbReference type="PANTHER" id="PTHR14374:SF0">
    <property type="entry name" value="TRAFFICKING PROTEIN PARTICLE COMPLEX SUBUNIT 11"/>
    <property type="match status" value="1"/>
</dbReference>
<dbReference type="GeneID" id="94174449"/>
<dbReference type="RefSeq" id="XP_067695027.1">
    <property type="nucleotide sequence ID" value="XM_067838939.1"/>
</dbReference>
<keyword evidence="2" id="KW-1185">Reference proteome</keyword>
<reference evidence="1 2" key="1">
    <citation type="submission" date="2021-02" db="EMBL/GenBank/DDBJ databases">
        <title>Leishmania (Mundinia) enrietti genome sequencing and assembly.</title>
        <authorList>
            <person name="Almutairi H."/>
            <person name="Gatherer D."/>
        </authorList>
    </citation>
    <scope>NUCLEOTIDE SEQUENCE [LARGE SCALE GENOMIC DNA]</scope>
    <source>
        <strain evidence="1">CUR178</strain>
    </source>
</reference>
<comment type="caution">
    <text evidence="1">The sequence shown here is derived from an EMBL/GenBank/DDBJ whole genome shotgun (WGS) entry which is preliminary data.</text>
</comment>
<dbReference type="OrthoDB" id="259373at2759"/>
<evidence type="ECO:0000313" key="1">
    <source>
        <dbReference type="EMBL" id="KAG5484139.1"/>
    </source>
</evidence>
<dbReference type="PANTHER" id="PTHR14374">
    <property type="entry name" value="FOIE GRAS"/>
    <property type="match status" value="1"/>
</dbReference>
<dbReference type="KEGG" id="lenr:94174449"/>